<dbReference type="GO" id="GO:0016787">
    <property type="term" value="F:hydrolase activity"/>
    <property type="evidence" value="ECO:0007669"/>
    <property type="project" value="UniProtKB-KW"/>
</dbReference>
<dbReference type="InterPro" id="IPR050798">
    <property type="entry name" value="YhaM_exoribonuc/phosphodiest"/>
</dbReference>
<sequence length="352" mass="39686">MDGMQSSNKSFNKNQWIKDVTLSEEVASLFLIAASSQQQAKNGPFWRLELKDVTGTIEARIWSPMSLEYPKIPTGIIAYVKGRAESYREQLQINIIELHIIDEDELLTIDIGMFLPASVRNSQDMFSELEAICNKEFTHKPWHRFVFSILNDPEVKPKLLVAPAAKGVHHAWVGGLLEHILSVVKVSLLICDHYNCLDRQTLLAGAIFHDIGKLWELSGGLDNNYTDEGRLIGHINISLEKFQSYLIQSGLEEGLAMHFKHLVLSHHGLYEFASPRLPQTAEAFALHYIDNLDAKIAQSIAALQDISSGETGWSSYQKTLERQLYQATKTPLESNKLEDQSIKQKVSQCSLL</sequence>
<dbReference type="EMBL" id="AM180252">
    <property type="protein sequence ID" value="CAJ54815.1"/>
    <property type="molecule type" value="Genomic_DNA"/>
</dbReference>
<dbReference type="GO" id="GO:0031125">
    <property type="term" value="P:rRNA 3'-end processing"/>
    <property type="evidence" value="ECO:0007669"/>
    <property type="project" value="TreeGrafter"/>
</dbReference>
<evidence type="ECO:0000259" key="2">
    <source>
        <dbReference type="SMART" id="SM00471"/>
    </source>
</evidence>
<dbReference type="CDD" id="cd00077">
    <property type="entry name" value="HDc"/>
    <property type="match status" value="1"/>
</dbReference>
<accession>Q1MQB2</accession>
<dbReference type="InterPro" id="IPR006675">
    <property type="entry name" value="HDIG_dom"/>
</dbReference>
<dbReference type="eggNOG" id="COG3481">
    <property type="taxonomic scope" value="Bacteria"/>
</dbReference>
<dbReference type="RefSeq" id="WP_011526844.1">
    <property type="nucleotide sequence ID" value="NC_008011.1"/>
</dbReference>
<dbReference type="InterPro" id="IPR006674">
    <property type="entry name" value="HD_domain"/>
</dbReference>
<evidence type="ECO:0000313" key="3">
    <source>
        <dbReference type="EMBL" id="CAJ54815.1"/>
    </source>
</evidence>
<protein>
    <submittedName>
        <fullName evidence="3">Predicted HD-superfamily hydrolase</fullName>
    </submittedName>
</protein>
<keyword evidence="4" id="KW-1185">Reference proteome</keyword>
<evidence type="ECO:0000256" key="1">
    <source>
        <dbReference type="ARBA" id="ARBA00022801"/>
    </source>
</evidence>
<dbReference type="PANTHER" id="PTHR37294">
    <property type="entry name" value="3'-5' EXORIBONUCLEASE YHAM"/>
    <property type="match status" value="1"/>
</dbReference>
<dbReference type="NCBIfam" id="TIGR00277">
    <property type="entry name" value="HDIG"/>
    <property type="match status" value="1"/>
</dbReference>
<gene>
    <name evidence="3" type="primary">cbf1</name>
    <name evidence="3" type="ordered locus">LI0761</name>
</gene>
<dbReference type="CDD" id="cd04492">
    <property type="entry name" value="YhaM_OBF_like"/>
    <property type="match status" value="1"/>
</dbReference>
<name>Q1MQB2_LAWIP</name>
<dbReference type="Pfam" id="PF01966">
    <property type="entry name" value="HD"/>
    <property type="match status" value="1"/>
</dbReference>
<dbReference type="STRING" id="363253.LI0761"/>
<dbReference type="AlphaFoldDB" id="Q1MQB2"/>
<dbReference type="PANTHER" id="PTHR37294:SF1">
    <property type="entry name" value="3'-5' EXORIBONUCLEASE YHAM"/>
    <property type="match status" value="1"/>
</dbReference>
<dbReference type="InterPro" id="IPR003607">
    <property type="entry name" value="HD/PDEase_dom"/>
</dbReference>
<evidence type="ECO:0000313" key="4">
    <source>
        <dbReference type="Proteomes" id="UP000002430"/>
    </source>
</evidence>
<dbReference type="SMART" id="SM00471">
    <property type="entry name" value="HDc"/>
    <property type="match status" value="1"/>
</dbReference>
<dbReference type="KEGG" id="lip:LI0761"/>
<reference evidence="3 4" key="1">
    <citation type="submission" date="2005-11" db="EMBL/GenBank/DDBJ databases">
        <title>The complete genome sequence of Lawsonia intracellularis: the causative agent of proliferative enteropathy.</title>
        <authorList>
            <person name="Kaur K."/>
            <person name="Zhang Q."/>
            <person name="Beckler D."/>
            <person name="Munir S."/>
            <person name="Li L."/>
            <person name="Kinsley K."/>
            <person name="Herron L."/>
            <person name="Peterson A."/>
            <person name="May B."/>
            <person name="Singh S."/>
            <person name="Gebhart C."/>
            <person name="Kapur V."/>
        </authorList>
    </citation>
    <scope>NUCLEOTIDE SEQUENCE [LARGE SCALE GENOMIC DNA]</scope>
    <source>
        <strain evidence="3 4">PHE/MN1-00</strain>
    </source>
</reference>
<organism evidence="3 4">
    <name type="scientific">Lawsonia intracellularis (strain PHE/MN1-00)</name>
    <dbReference type="NCBI Taxonomy" id="363253"/>
    <lineage>
        <taxon>Bacteria</taxon>
        <taxon>Pseudomonadati</taxon>
        <taxon>Thermodesulfobacteriota</taxon>
        <taxon>Desulfovibrionia</taxon>
        <taxon>Desulfovibrionales</taxon>
        <taxon>Desulfovibrionaceae</taxon>
        <taxon>Lawsonia</taxon>
    </lineage>
</organism>
<keyword evidence="1 3" id="KW-0378">Hydrolase</keyword>
<proteinExistence type="predicted"/>
<dbReference type="SUPFAM" id="SSF109604">
    <property type="entry name" value="HD-domain/PDEase-like"/>
    <property type="match status" value="1"/>
</dbReference>
<dbReference type="Gene3D" id="1.10.3210.10">
    <property type="entry name" value="Hypothetical protein af1432"/>
    <property type="match status" value="1"/>
</dbReference>
<dbReference type="Proteomes" id="UP000002430">
    <property type="component" value="Chromosome"/>
</dbReference>
<dbReference type="OrthoDB" id="9778453at2"/>
<feature type="domain" description="HD/PDEase" evidence="2">
    <location>
        <begin position="172"/>
        <end position="304"/>
    </location>
</feature>
<dbReference type="HOGENOM" id="CLU_056349_2_0_7"/>